<dbReference type="OrthoDB" id="266518at2759"/>
<dbReference type="GO" id="GO:0016236">
    <property type="term" value="P:macroautophagy"/>
    <property type="evidence" value="ECO:0007669"/>
    <property type="project" value="TreeGrafter"/>
</dbReference>
<dbReference type="GO" id="GO:0005783">
    <property type="term" value="C:endoplasmic reticulum"/>
    <property type="evidence" value="ECO:0007669"/>
    <property type="project" value="TreeGrafter"/>
</dbReference>
<proteinExistence type="inferred from homology"/>
<dbReference type="Pfam" id="PF07264">
    <property type="entry name" value="EI24"/>
    <property type="match status" value="1"/>
</dbReference>
<evidence type="ECO:0000256" key="4">
    <source>
        <dbReference type="ARBA" id="ARBA00022989"/>
    </source>
</evidence>
<feature type="transmembrane region" description="Helical" evidence="6">
    <location>
        <begin position="85"/>
        <end position="110"/>
    </location>
</feature>
<keyword evidence="8" id="KW-1185">Reference proteome</keyword>
<evidence type="ECO:0000256" key="1">
    <source>
        <dbReference type="ARBA" id="ARBA00004141"/>
    </source>
</evidence>
<evidence type="ECO:0000256" key="5">
    <source>
        <dbReference type="ARBA" id="ARBA00023136"/>
    </source>
</evidence>
<keyword evidence="5 6" id="KW-0472">Membrane</keyword>
<feature type="transmembrane region" description="Helical" evidence="6">
    <location>
        <begin position="204"/>
        <end position="223"/>
    </location>
</feature>
<keyword evidence="4 6" id="KW-1133">Transmembrane helix</keyword>
<evidence type="ECO:0000256" key="2">
    <source>
        <dbReference type="ARBA" id="ARBA00010970"/>
    </source>
</evidence>
<keyword evidence="3 6" id="KW-0812">Transmembrane</keyword>
<dbReference type="EMBL" id="OV725083">
    <property type="protein sequence ID" value="CAH1407900.1"/>
    <property type="molecule type" value="Genomic_DNA"/>
</dbReference>
<dbReference type="AlphaFoldDB" id="A0A9P0HU85"/>
<comment type="similarity">
    <text evidence="2">Belongs to the EI24 family.</text>
</comment>
<comment type="subcellular location">
    <subcellularLocation>
        <location evidence="1">Membrane</location>
        <topology evidence="1">Multi-pass membrane protein</topology>
    </subcellularLocation>
</comment>
<evidence type="ECO:0000256" key="3">
    <source>
        <dbReference type="ARBA" id="ARBA00022692"/>
    </source>
</evidence>
<feature type="transmembrane region" description="Helical" evidence="6">
    <location>
        <begin position="173"/>
        <end position="192"/>
    </location>
</feature>
<gene>
    <name evidence="7" type="ORF">NEZAVI_LOCUS15524</name>
</gene>
<dbReference type="PANTHER" id="PTHR21389">
    <property type="entry name" value="P53 INDUCED PROTEIN"/>
    <property type="match status" value="1"/>
</dbReference>
<organism evidence="7 8">
    <name type="scientific">Nezara viridula</name>
    <name type="common">Southern green stink bug</name>
    <name type="synonym">Cimex viridulus</name>
    <dbReference type="NCBI Taxonomy" id="85310"/>
    <lineage>
        <taxon>Eukaryota</taxon>
        <taxon>Metazoa</taxon>
        <taxon>Ecdysozoa</taxon>
        <taxon>Arthropoda</taxon>
        <taxon>Hexapoda</taxon>
        <taxon>Insecta</taxon>
        <taxon>Pterygota</taxon>
        <taxon>Neoptera</taxon>
        <taxon>Paraneoptera</taxon>
        <taxon>Hemiptera</taxon>
        <taxon>Heteroptera</taxon>
        <taxon>Panheteroptera</taxon>
        <taxon>Pentatomomorpha</taxon>
        <taxon>Pentatomoidea</taxon>
        <taxon>Pentatomidae</taxon>
        <taxon>Pentatominae</taxon>
        <taxon>Nezara</taxon>
    </lineage>
</organism>
<evidence type="ECO:0000313" key="7">
    <source>
        <dbReference type="EMBL" id="CAH1407900.1"/>
    </source>
</evidence>
<evidence type="ECO:0000313" key="8">
    <source>
        <dbReference type="Proteomes" id="UP001152798"/>
    </source>
</evidence>
<name>A0A9P0HU85_NEZVI</name>
<feature type="transmembrane region" description="Helical" evidence="6">
    <location>
        <begin position="244"/>
        <end position="276"/>
    </location>
</feature>
<protein>
    <submittedName>
        <fullName evidence="7">Uncharacterized protein</fullName>
    </submittedName>
</protein>
<accession>A0A9P0HU85</accession>
<feature type="transmembrane region" description="Helical" evidence="6">
    <location>
        <begin position="130"/>
        <end position="152"/>
    </location>
</feature>
<evidence type="ECO:0000256" key="6">
    <source>
        <dbReference type="SAM" id="Phobius"/>
    </source>
</evidence>
<dbReference type="PANTHER" id="PTHR21389:SF0">
    <property type="entry name" value="ETOPOSIDE-INDUCED PROTEIN 2.4 HOMOLOG"/>
    <property type="match status" value="1"/>
</dbReference>
<dbReference type="InterPro" id="IPR059112">
    <property type="entry name" value="CysZ/EI24"/>
</dbReference>
<sequence length="329" mass="37170">MKMENIGKIFTAIVRGLIDSLKGTVALFYLDKNIKEKEERGSPPSYEYIKTRKSDVSKTPKQTPKIKQEGKILKRTLQCCGLNGGVFWLSILLFEYGLLPMVQYFLVFIFGQTSEIGSTAWSITHSFLSIIFRALWILPLMVLSKVVNSLWFQDIADSAYRYSRGRPQLLPSIGKLVADITFSFLIQAAFLIQASLVSYFPVAPFGYVFALIHNCMLYSLYSFEYKMYNMGWELHKRLNFIESNWPYFIGFGLPLAVLTSLTSSCIISGCIFSILFPLFIISANEASPDTNTTPARLPLFSPVIALSNTIFHKTLATADKNRVNTKKSS</sequence>
<dbReference type="GO" id="GO:0016020">
    <property type="term" value="C:membrane"/>
    <property type="evidence" value="ECO:0007669"/>
    <property type="project" value="UniProtKB-SubCell"/>
</dbReference>
<reference evidence="7" key="1">
    <citation type="submission" date="2022-01" db="EMBL/GenBank/DDBJ databases">
        <authorList>
            <person name="King R."/>
        </authorList>
    </citation>
    <scope>NUCLEOTIDE SEQUENCE</scope>
</reference>
<dbReference type="Proteomes" id="UP001152798">
    <property type="component" value="Chromosome 7"/>
</dbReference>